<dbReference type="Pfam" id="PF01532">
    <property type="entry name" value="Glyco_hydro_47"/>
    <property type="match status" value="1"/>
</dbReference>
<name>A0A448YLC6_BRENA</name>
<keyword evidence="4" id="KW-0325">Glycoprotein</keyword>
<comment type="cofactor">
    <cofactor evidence="6">
        <name>Ca(2+)</name>
        <dbReference type="ChEBI" id="CHEBI:29108"/>
    </cofactor>
</comment>
<dbReference type="GO" id="GO:1904380">
    <property type="term" value="P:endoplasmic reticulum mannose trimming"/>
    <property type="evidence" value="ECO:0007669"/>
    <property type="project" value="InterPro"/>
</dbReference>
<keyword evidence="3" id="KW-0256">Endoplasmic reticulum</keyword>
<dbReference type="GO" id="GO:0004571">
    <property type="term" value="F:mannosyl-oligosaccharide 1,2-alpha-mannosidase activity"/>
    <property type="evidence" value="ECO:0007669"/>
    <property type="project" value="InterPro"/>
</dbReference>
<evidence type="ECO:0000313" key="10">
    <source>
        <dbReference type="Proteomes" id="UP000290900"/>
    </source>
</evidence>
<feature type="active site" description="Proton donor" evidence="5">
    <location>
        <position position="152"/>
    </location>
</feature>
<proteinExistence type="inferred from homology"/>
<keyword evidence="7" id="KW-0326">Glycosidase</keyword>
<evidence type="ECO:0000256" key="6">
    <source>
        <dbReference type="PIRSR" id="PIRSR601382-2"/>
    </source>
</evidence>
<feature type="chain" id="PRO_5019444422" description="alpha-1,2-Mannosidase" evidence="8">
    <location>
        <begin position="21"/>
        <end position="872"/>
    </location>
</feature>
<dbReference type="EMBL" id="CAACVR010000012">
    <property type="protein sequence ID" value="VEU21686.1"/>
    <property type="molecule type" value="Genomic_DNA"/>
</dbReference>
<evidence type="ECO:0000256" key="4">
    <source>
        <dbReference type="ARBA" id="ARBA00023180"/>
    </source>
</evidence>
<dbReference type="GO" id="GO:0036503">
    <property type="term" value="P:ERAD pathway"/>
    <property type="evidence" value="ECO:0007669"/>
    <property type="project" value="UniProtKB-ARBA"/>
</dbReference>
<dbReference type="GO" id="GO:0044322">
    <property type="term" value="C:endoplasmic reticulum quality control compartment"/>
    <property type="evidence" value="ECO:0007669"/>
    <property type="project" value="GOC"/>
</dbReference>
<comment type="similarity">
    <text evidence="2 7">Belongs to the glycosyl hydrolase 47 family.</text>
</comment>
<dbReference type="PANTHER" id="PTHR45679">
    <property type="entry name" value="ER DEGRADATION-ENHANCING ALPHA-MANNOSIDASE-LIKE PROTEIN 2"/>
    <property type="match status" value="1"/>
</dbReference>
<dbReference type="OrthoDB" id="8118055at2759"/>
<dbReference type="InterPro" id="IPR044674">
    <property type="entry name" value="EDEM1/2/3"/>
</dbReference>
<sequence length="872" mass="101085">MTLLRVAVDLLILFINVCTCEPETTGEIFSKYSYTSNYTDGELFQSTYTDEHLRVLKGETKHLFDYGFGQYMVHGFPFDEVKPIGCSPNHRNRRNPDDTVKNDVMGNFTVTLIDNLDTFIIMDDFEGFQRSVNMVKTMYNRFDIDSTVQVFETNIRILGGLLSAHLYASDPRKGHQLPDYDGFLLNLAYDIGKRLVLAFDNDIKDSLLPSEHRILIPFPRTNLLKGPKKVSKSLQIDQCTAGVTSLIVEFSLLSRLSHDPIFEDITRETFLNIWYSRSPLDLLPMTIRTRKFAFTDHLTGIGASIDSFYEYALKYSVLFDDEQFFQIWCSSYKALLTHSQNTQGLFVNVDVSTGLEASEWIDSLGGFFPGLQVLAGDIKNAILLHRAYLKLWNYYGAIPERWNYSPRRSQTFFDYLGRPYREGDTLDGFDRETTDDLLLRNSIALEWYPLRPEFIESTYHLYRATKDPLYLHIGECFLKRFRQEFIAPCGFSGVLDIRTGTRQDRMESFVLSETLKYLYLLFDDANELHTMDYGNTIFSTEGHPLWYDRDLVEKYSHFRENELVSTGNKNPPYLRGLFGDSKDYNEEMGQSFVRLKHDFYEYVKDNWTEIVVNKPVQQLFQDQGLGQLVIGQRAMVEQKLSEKLEPLLEEEEEEDELSQSIPEYSLDRDYLQLTSCEVLKQDLGSPFSRSFSEDRNFYRLDDVYSITLRRPPYLPERENMELELEPNFYDRFTSGSLQCAARPDTSVFEAVLDSGTHFHRASISRIDRQSDGHNMGVYIEDLDGFRSVFENAKAGNLDSFGRYVSQEEVSRFGNDSSNVLRVLKINGYWLKQKEMVWVSSNSQRLNSNEGIDYTGDGVILMNNMPVENMRVW</sequence>
<dbReference type="PRINTS" id="PR00747">
    <property type="entry name" value="GLYHDRLASE47"/>
</dbReference>
<evidence type="ECO:0000256" key="1">
    <source>
        <dbReference type="ARBA" id="ARBA00004240"/>
    </source>
</evidence>
<dbReference type="PANTHER" id="PTHR45679:SF5">
    <property type="entry name" value="ER DEGRADATION-ENHANCING ALPHA-MANNOSIDASE-LIKE PROTEIN 1"/>
    <property type="match status" value="1"/>
</dbReference>
<dbReference type="InParanoid" id="A0A448YLC6"/>
<keyword evidence="10" id="KW-1185">Reference proteome</keyword>
<reference evidence="9 10" key="1">
    <citation type="submission" date="2018-12" db="EMBL/GenBank/DDBJ databases">
        <authorList>
            <person name="Tiukova I."/>
            <person name="Dainat J."/>
        </authorList>
    </citation>
    <scope>NUCLEOTIDE SEQUENCE [LARGE SCALE GENOMIC DNA]</scope>
</reference>
<evidence type="ECO:0000256" key="2">
    <source>
        <dbReference type="ARBA" id="ARBA00007658"/>
    </source>
</evidence>
<dbReference type="Proteomes" id="UP000290900">
    <property type="component" value="Unassembled WGS sequence"/>
</dbReference>
<evidence type="ECO:0000313" key="9">
    <source>
        <dbReference type="EMBL" id="VEU21686.1"/>
    </source>
</evidence>
<dbReference type="STRING" id="13370.A0A448YLC6"/>
<dbReference type="GO" id="GO:0005975">
    <property type="term" value="P:carbohydrate metabolic process"/>
    <property type="evidence" value="ECO:0007669"/>
    <property type="project" value="InterPro"/>
</dbReference>
<evidence type="ECO:0000256" key="5">
    <source>
        <dbReference type="PIRSR" id="PIRSR601382-1"/>
    </source>
</evidence>
<keyword evidence="7" id="KW-0378">Hydrolase</keyword>
<feature type="binding site" evidence="6">
    <location>
        <position position="540"/>
    </location>
    <ligand>
        <name>Ca(2+)</name>
        <dbReference type="ChEBI" id="CHEBI:29108"/>
    </ligand>
</feature>
<dbReference type="EC" id="3.2.1.-" evidence="7"/>
<feature type="signal peptide" evidence="8">
    <location>
        <begin position="1"/>
        <end position="20"/>
    </location>
</feature>
<comment type="subcellular location">
    <subcellularLocation>
        <location evidence="1">Endoplasmic reticulum</location>
    </subcellularLocation>
</comment>
<evidence type="ECO:0000256" key="3">
    <source>
        <dbReference type="ARBA" id="ARBA00022824"/>
    </source>
</evidence>
<dbReference type="InterPro" id="IPR012341">
    <property type="entry name" value="6hp_glycosidase-like_sf"/>
</dbReference>
<keyword evidence="6" id="KW-0106">Calcium</keyword>
<dbReference type="InterPro" id="IPR001382">
    <property type="entry name" value="Glyco_hydro_47"/>
</dbReference>
<protein>
    <recommendedName>
        <fullName evidence="7">alpha-1,2-Mannosidase</fullName>
        <ecNumber evidence="7">3.2.1.-</ecNumber>
    </recommendedName>
</protein>
<evidence type="ECO:0000256" key="8">
    <source>
        <dbReference type="SAM" id="SignalP"/>
    </source>
</evidence>
<gene>
    <name evidence="9" type="ORF">BRENAR_LOCUS2419</name>
</gene>
<dbReference type="AlphaFoldDB" id="A0A448YLC6"/>
<feature type="active site" evidence="5">
    <location>
        <position position="453"/>
    </location>
</feature>
<feature type="active site" evidence="5">
    <location>
        <position position="306"/>
    </location>
</feature>
<keyword evidence="6" id="KW-0479">Metal-binding</keyword>
<evidence type="ECO:0000256" key="7">
    <source>
        <dbReference type="RuleBase" id="RU361193"/>
    </source>
</evidence>
<accession>A0A448YLC6</accession>
<feature type="active site" description="Proton donor" evidence="5">
    <location>
        <position position="400"/>
    </location>
</feature>
<dbReference type="InterPro" id="IPR036026">
    <property type="entry name" value="Seven-hairpin_glycosidases"/>
</dbReference>
<dbReference type="FunCoup" id="A0A448YLC6">
    <property type="interactions" value="520"/>
</dbReference>
<dbReference type="SUPFAM" id="SSF48225">
    <property type="entry name" value="Seven-hairpin glycosidases"/>
    <property type="match status" value="1"/>
</dbReference>
<dbReference type="GO" id="GO:0005509">
    <property type="term" value="F:calcium ion binding"/>
    <property type="evidence" value="ECO:0007669"/>
    <property type="project" value="InterPro"/>
</dbReference>
<dbReference type="GO" id="GO:0016020">
    <property type="term" value="C:membrane"/>
    <property type="evidence" value="ECO:0007669"/>
    <property type="project" value="InterPro"/>
</dbReference>
<organism evidence="9 10">
    <name type="scientific">Brettanomyces naardenensis</name>
    <name type="common">Yeast</name>
    <dbReference type="NCBI Taxonomy" id="13370"/>
    <lineage>
        <taxon>Eukaryota</taxon>
        <taxon>Fungi</taxon>
        <taxon>Dikarya</taxon>
        <taxon>Ascomycota</taxon>
        <taxon>Saccharomycotina</taxon>
        <taxon>Pichiomycetes</taxon>
        <taxon>Pichiales</taxon>
        <taxon>Pichiaceae</taxon>
        <taxon>Brettanomyces</taxon>
    </lineage>
</organism>
<dbReference type="Gene3D" id="1.50.10.10">
    <property type="match status" value="2"/>
</dbReference>
<keyword evidence="8" id="KW-0732">Signal</keyword>